<gene>
    <name evidence="1" type="ORF">HKBW3S34_02444</name>
</gene>
<comment type="caution">
    <text evidence="1">The sequence shown here is derived from an EMBL/GenBank/DDBJ whole genome shotgun (WGS) entry which is preliminary data.</text>
</comment>
<evidence type="ECO:0000313" key="2">
    <source>
        <dbReference type="Proteomes" id="UP000588083"/>
    </source>
</evidence>
<accession>A0A6V8PIG1</accession>
<dbReference type="Proteomes" id="UP000588083">
    <property type="component" value="Unassembled WGS sequence"/>
</dbReference>
<evidence type="ECO:0000313" key="1">
    <source>
        <dbReference type="EMBL" id="GFP31524.1"/>
    </source>
</evidence>
<sequence>NGITTDKTEMSSILRGLRRGPKVDNILRECVDILRKYELGMAAEKEA</sequence>
<feature type="non-terminal residue" evidence="1">
    <location>
        <position position="1"/>
    </location>
</feature>
<dbReference type="EMBL" id="BLRZ01000385">
    <property type="protein sequence ID" value="GFP31524.1"/>
    <property type="molecule type" value="Genomic_DNA"/>
</dbReference>
<dbReference type="AlphaFoldDB" id="A0A6V8PIG1"/>
<reference evidence="1 2" key="1">
    <citation type="journal article" date="2020" name="Front. Microbiol.">
        <title>Single-cell genomics of novel Actinobacteria with the Wood-Ljungdahl pathway discovered in a serpentinizing system.</title>
        <authorList>
            <person name="Merino N."/>
            <person name="Kawai M."/>
            <person name="Boyd E.S."/>
            <person name="Colman D.R."/>
            <person name="McGlynn S.E."/>
            <person name="Nealson K.H."/>
            <person name="Kurokawa K."/>
            <person name="Hongoh Y."/>
        </authorList>
    </citation>
    <scope>NUCLEOTIDE SEQUENCE [LARGE SCALE GENOMIC DNA]</scope>
    <source>
        <strain evidence="1 2">S34</strain>
    </source>
</reference>
<organism evidence="1 2">
    <name type="scientific">Candidatus Hakubella thermalkaliphila</name>
    <dbReference type="NCBI Taxonomy" id="2754717"/>
    <lineage>
        <taxon>Bacteria</taxon>
        <taxon>Bacillati</taxon>
        <taxon>Actinomycetota</taxon>
        <taxon>Actinomycetota incertae sedis</taxon>
        <taxon>Candidatus Hakubellales</taxon>
        <taxon>Candidatus Hakubellaceae</taxon>
        <taxon>Candidatus Hakubella</taxon>
    </lineage>
</organism>
<name>A0A6V8PIG1_9ACTN</name>
<protein>
    <submittedName>
        <fullName evidence="1">Uncharacterized protein</fullName>
    </submittedName>
</protein>
<keyword evidence="2" id="KW-1185">Reference proteome</keyword>
<proteinExistence type="predicted"/>